<dbReference type="InterPro" id="IPR023365">
    <property type="entry name" value="Sortase_dom-sf"/>
</dbReference>
<dbReference type="InterPro" id="IPR005754">
    <property type="entry name" value="Sortase"/>
</dbReference>
<feature type="transmembrane region" description="Helical" evidence="2">
    <location>
        <begin position="250"/>
        <end position="272"/>
    </location>
</feature>
<dbReference type="SUPFAM" id="SSF63817">
    <property type="entry name" value="Sortase"/>
    <property type="match status" value="1"/>
</dbReference>
<reference evidence="3 4" key="1">
    <citation type="journal article" date="2015" name="Genome Announc.">
        <title>Expanding the biotechnology potential of lactobacilli through comparative genomics of 213 strains and associated genera.</title>
        <authorList>
            <person name="Sun Z."/>
            <person name="Harris H.M."/>
            <person name="McCann A."/>
            <person name="Guo C."/>
            <person name="Argimon S."/>
            <person name="Zhang W."/>
            <person name="Yang X."/>
            <person name="Jeffery I.B."/>
            <person name="Cooney J.C."/>
            <person name="Kagawa T.F."/>
            <person name="Liu W."/>
            <person name="Song Y."/>
            <person name="Salvetti E."/>
            <person name="Wrobel A."/>
            <person name="Rasinkangas P."/>
            <person name="Parkhill J."/>
            <person name="Rea M.C."/>
            <person name="O'Sullivan O."/>
            <person name="Ritari J."/>
            <person name="Douillard F.P."/>
            <person name="Paul Ross R."/>
            <person name="Yang R."/>
            <person name="Briner A.E."/>
            <person name="Felis G.E."/>
            <person name="de Vos W.M."/>
            <person name="Barrangou R."/>
            <person name="Klaenhammer T.R."/>
            <person name="Caufield P.W."/>
            <person name="Cui Y."/>
            <person name="Zhang H."/>
            <person name="O'Toole P.W."/>
        </authorList>
    </citation>
    <scope>NUCLEOTIDE SEQUENCE [LARGE SCALE GENOMIC DNA]</scope>
    <source>
        <strain evidence="3 4">DSM 26202</strain>
    </source>
</reference>
<evidence type="ECO:0000256" key="1">
    <source>
        <dbReference type="ARBA" id="ARBA00022801"/>
    </source>
</evidence>
<accession>A0ABR5Q2M7</accession>
<gene>
    <name evidence="3" type="ORF">IV59_GL001536</name>
</gene>
<dbReference type="Gene3D" id="2.40.260.10">
    <property type="entry name" value="Sortase"/>
    <property type="match status" value="1"/>
</dbReference>
<evidence type="ECO:0000313" key="3">
    <source>
        <dbReference type="EMBL" id="KRO08034.1"/>
    </source>
</evidence>
<keyword evidence="2" id="KW-0472">Membrane</keyword>
<sequence>MVKVNHNFYTYHLTQEVTSLGKIQKVIIVLLFTFGVGVLVYPLAHNIYAWNEQTATVSKYRNEIGSMADEKRQQLIDVMNRYNPWASKEERNKQTKKYPNTINAMPVLGTLTIPKIKVDLPIYEGTSDRQLNKGVGLLKGTDMINGGKGKHSVLTAHRGLPGARLFTDLPKLKIGDKFYLQTPAKLMTYKVDQIKIIKPSQINSLKPVINQDYMTLMTCTPYMLNTHRLLVRGHRIVNDVQTPPKVKSPIWGYVLGLIAVALASLFAAYRFWKNSRGGPGQ</sequence>
<dbReference type="Proteomes" id="UP000051884">
    <property type="component" value="Unassembled WGS sequence"/>
</dbReference>
<keyword evidence="2" id="KW-1133">Transmembrane helix</keyword>
<dbReference type="NCBIfam" id="NF033745">
    <property type="entry name" value="class_C_sortase"/>
    <property type="match status" value="1"/>
</dbReference>
<dbReference type="NCBIfam" id="TIGR01076">
    <property type="entry name" value="sortase_fam"/>
    <property type="match status" value="1"/>
</dbReference>
<keyword evidence="2" id="KW-0812">Transmembrane</keyword>
<dbReference type="Pfam" id="PF04203">
    <property type="entry name" value="Sortase"/>
    <property type="match status" value="1"/>
</dbReference>
<protein>
    <submittedName>
        <fullName evidence="3">Sortase family protein</fullName>
    </submittedName>
</protein>
<name>A0ABR5Q2M7_9LACO</name>
<dbReference type="CDD" id="cd05827">
    <property type="entry name" value="Sortase_C"/>
    <property type="match status" value="1"/>
</dbReference>
<keyword evidence="4" id="KW-1185">Reference proteome</keyword>
<keyword evidence="1" id="KW-0378">Hydrolase</keyword>
<dbReference type="EMBL" id="JQCH01000035">
    <property type="protein sequence ID" value="KRO08034.1"/>
    <property type="molecule type" value="Genomic_DNA"/>
</dbReference>
<proteinExistence type="predicted"/>
<organism evidence="3 4">
    <name type="scientific">Paucilactobacillus hokkaidonensis</name>
    <dbReference type="NCBI Taxonomy" id="1193095"/>
    <lineage>
        <taxon>Bacteria</taxon>
        <taxon>Bacillati</taxon>
        <taxon>Bacillota</taxon>
        <taxon>Bacilli</taxon>
        <taxon>Lactobacillales</taxon>
        <taxon>Lactobacillaceae</taxon>
        <taxon>Paucilactobacillus</taxon>
    </lineage>
</organism>
<evidence type="ECO:0000313" key="4">
    <source>
        <dbReference type="Proteomes" id="UP000051884"/>
    </source>
</evidence>
<comment type="caution">
    <text evidence="3">The sequence shown here is derived from an EMBL/GenBank/DDBJ whole genome shotgun (WGS) entry which is preliminary data.</text>
</comment>
<evidence type="ECO:0000256" key="2">
    <source>
        <dbReference type="SAM" id="Phobius"/>
    </source>
</evidence>
<dbReference type="InterPro" id="IPR042002">
    <property type="entry name" value="Sortase_C"/>
</dbReference>
<feature type="transmembrane region" description="Helical" evidence="2">
    <location>
        <begin position="26"/>
        <end position="44"/>
    </location>
</feature>